<feature type="region of interest" description="Disordered" evidence="1">
    <location>
        <begin position="46"/>
        <end position="70"/>
    </location>
</feature>
<evidence type="ECO:0000256" key="1">
    <source>
        <dbReference type="SAM" id="MobiDB-lite"/>
    </source>
</evidence>
<proteinExistence type="predicted"/>
<dbReference type="Proteomes" id="UP000191680">
    <property type="component" value="Unassembled WGS sequence"/>
</dbReference>
<evidence type="ECO:0008006" key="5">
    <source>
        <dbReference type="Google" id="ProtNLM"/>
    </source>
</evidence>
<keyword evidence="2" id="KW-0732">Signal</keyword>
<gene>
    <name evidence="3" type="ORF">BUL40_10860</name>
</gene>
<accession>A0A1V6LPZ3</accession>
<sequence length="70" mass="7821">MITMLKKKSVSLLTLLFVMAVCFTSCRETNEEKAEDAIEEVEDGFEEAGEEVEDAAKDIEEELDGDTDDN</sequence>
<organism evidence="3 4">
    <name type="scientific">Croceivirga radicis</name>
    <dbReference type="NCBI Taxonomy" id="1929488"/>
    <lineage>
        <taxon>Bacteria</taxon>
        <taxon>Pseudomonadati</taxon>
        <taxon>Bacteroidota</taxon>
        <taxon>Flavobacteriia</taxon>
        <taxon>Flavobacteriales</taxon>
        <taxon>Flavobacteriaceae</taxon>
        <taxon>Croceivirga</taxon>
    </lineage>
</organism>
<reference evidence="3 4" key="1">
    <citation type="submission" date="2016-12" db="EMBL/GenBank/DDBJ databases">
        <authorList>
            <person name="Song W.-J."/>
            <person name="Kurnit D.M."/>
        </authorList>
    </citation>
    <scope>NUCLEOTIDE SEQUENCE [LARGE SCALE GENOMIC DNA]</scope>
    <source>
        <strain evidence="3 4">HSG9</strain>
    </source>
</reference>
<keyword evidence="4" id="KW-1185">Reference proteome</keyword>
<feature type="chain" id="PRO_5010743482" description="YtxH domain-containing protein" evidence="2">
    <location>
        <begin position="28"/>
        <end position="70"/>
    </location>
</feature>
<feature type="signal peptide" evidence="2">
    <location>
        <begin position="1"/>
        <end position="27"/>
    </location>
</feature>
<evidence type="ECO:0000313" key="4">
    <source>
        <dbReference type="Proteomes" id="UP000191680"/>
    </source>
</evidence>
<evidence type="ECO:0000256" key="2">
    <source>
        <dbReference type="SAM" id="SignalP"/>
    </source>
</evidence>
<evidence type="ECO:0000313" key="3">
    <source>
        <dbReference type="EMBL" id="OQD42265.1"/>
    </source>
</evidence>
<comment type="caution">
    <text evidence="3">The sequence shown here is derived from an EMBL/GenBank/DDBJ whole genome shotgun (WGS) entry which is preliminary data.</text>
</comment>
<dbReference type="RefSeq" id="WP_010520191.1">
    <property type="nucleotide sequence ID" value="NZ_AFOE01000059.1"/>
</dbReference>
<name>A0A1V6LPZ3_9FLAO</name>
<dbReference type="AlphaFoldDB" id="A0A1V6LPZ3"/>
<protein>
    <recommendedName>
        <fullName evidence="5">YtxH domain-containing protein</fullName>
    </recommendedName>
</protein>
<dbReference type="EMBL" id="MTBC01000007">
    <property type="protein sequence ID" value="OQD42265.1"/>
    <property type="molecule type" value="Genomic_DNA"/>
</dbReference>